<dbReference type="STRING" id="260084.SAMN02927928_1475"/>
<dbReference type="RefSeq" id="WP_090645556.1">
    <property type="nucleotide sequence ID" value="NZ_CBCRYE010000001.1"/>
</dbReference>
<reference evidence="3" key="1">
    <citation type="submission" date="2016-10" db="EMBL/GenBank/DDBJ databases">
        <authorList>
            <person name="Varghese N."/>
            <person name="Submissions S."/>
        </authorList>
    </citation>
    <scope>NUCLEOTIDE SEQUENCE [LARGE SCALE GENOMIC DNA]</scope>
    <source>
        <strain evidence="3">CGMCC 1.3431</strain>
    </source>
</reference>
<dbReference type="Proteomes" id="UP000199150">
    <property type="component" value="Unassembled WGS sequence"/>
</dbReference>
<feature type="transmembrane region" description="Helical" evidence="1">
    <location>
        <begin position="107"/>
        <end position="127"/>
    </location>
</feature>
<evidence type="ECO:0000313" key="3">
    <source>
        <dbReference type="Proteomes" id="UP000199150"/>
    </source>
</evidence>
<gene>
    <name evidence="2" type="ORF">SAMN02927928_1475</name>
</gene>
<keyword evidence="1" id="KW-1133">Transmembrane helix</keyword>
<dbReference type="Pfam" id="PF22564">
    <property type="entry name" value="HAAS"/>
    <property type="match status" value="1"/>
</dbReference>
<keyword evidence="1" id="KW-0472">Membrane</keyword>
<feature type="transmembrane region" description="Helical" evidence="1">
    <location>
        <begin position="139"/>
        <end position="166"/>
    </location>
</feature>
<evidence type="ECO:0000313" key="2">
    <source>
        <dbReference type="EMBL" id="SCW47354.1"/>
    </source>
</evidence>
<protein>
    <submittedName>
        <fullName evidence="2">Uncharacterized membrane protein</fullName>
    </submittedName>
</protein>
<dbReference type="EMBL" id="FMTS01000001">
    <property type="protein sequence ID" value="SCW47354.1"/>
    <property type="molecule type" value="Genomic_DNA"/>
</dbReference>
<proteinExistence type="predicted"/>
<name>A0A1G4QRT2_9CAUL</name>
<dbReference type="AlphaFoldDB" id="A0A1G4QRT2"/>
<feature type="transmembrane region" description="Helical" evidence="1">
    <location>
        <begin position="81"/>
        <end position="101"/>
    </location>
</feature>
<sequence length="186" mass="19135">MTRIEFLDRLCKGLKGLPPATLKEIMADYEAHFKDAAEAGRAESEVAEALGDPDRLARELRAEAGVKSWDEAKTPSNASSAIIGILGLGAIDILILLPLAGGVIGTLIGIFAAAIGAFIGGGVLFAAGPFMGLPGGIAAALLGGFGVMALAATIGAITLALTIWLVNGLVWYARLHYRVLKPALEA</sequence>
<keyword evidence="1" id="KW-0812">Transmembrane</keyword>
<evidence type="ECO:0000256" key="1">
    <source>
        <dbReference type="SAM" id="Phobius"/>
    </source>
</evidence>
<dbReference type="OrthoDB" id="9804829at2"/>
<keyword evidence="3" id="KW-1185">Reference proteome</keyword>
<organism evidence="2 3">
    <name type="scientific">Asticcacaulis taihuensis</name>
    <dbReference type="NCBI Taxonomy" id="260084"/>
    <lineage>
        <taxon>Bacteria</taxon>
        <taxon>Pseudomonadati</taxon>
        <taxon>Pseudomonadota</taxon>
        <taxon>Alphaproteobacteria</taxon>
        <taxon>Caulobacterales</taxon>
        <taxon>Caulobacteraceae</taxon>
        <taxon>Asticcacaulis</taxon>
    </lineage>
</organism>
<accession>A0A1G4QRT2</accession>